<name>A0AAE0BUX8_9CHLO</name>
<comment type="caution">
    <text evidence="1">The sequence shown here is derived from an EMBL/GenBank/DDBJ whole genome shotgun (WGS) entry which is preliminary data.</text>
</comment>
<dbReference type="EMBL" id="LGRX02033151">
    <property type="protein sequence ID" value="KAK3242534.1"/>
    <property type="molecule type" value="Genomic_DNA"/>
</dbReference>
<proteinExistence type="predicted"/>
<sequence length="98" mass="9817">MGMCCGIEGVGPISSSGTLVKVDDSGMCCGSEGVGCVISSWTLVKVDVLGMCCGSEGVDASSHVTLVKVDGSAVAVKLSDVSALVAGEGGRQWHVLRQ</sequence>
<accession>A0AAE0BUX8</accession>
<reference evidence="1 2" key="1">
    <citation type="journal article" date="2015" name="Genome Biol. Evol.">
        <title>Comparative Genomics of a Bacterivorous Green Alga Reveals Evolutionary Causalities and Consequences of Phago-Mixotrophic Mode of Nutrition.</title>
        <authorList>
            <person name="Burns J.A."/>
            <person name="Paasch A."/>
            <person name="Narechania A."/>
            <person name="Kim E."/>
        </authorList>
    </citation>
    <scope>NUCLEOTIDE SEQUENCE [LARGE SCALE GENOMIC DNA]</scope>
    <source>
        <strain evidence="1 2">PLY_AMNH</strain>
    </source>
</reference>
<evidence type="ECO:0000313" key="1">
    <source>
        <dbReference type="EMBL" id="KAK3242534.1"/>
    </source>
</evidence>
<dbReference type="Proteomes" id="UP001190700">
    <property type="component" value="Unassembled WGS sequence"/>
</dbReference>
<dbReference type="AlphaFoldDB" id="A0AAE0BUX8"/>
<organism evidence="1 2">
    <name type="scientific">Cymbomonas tetramitiformis</name>
    <dbReference type="NCBI Taxonomy" id="36881"/>
    <lineage>
        <taxon>Eukaryota</taxon>
        <taxon>Viridiplantae</taxon>
        <taxon>Chlorophyta</taxon>
        <taxon>Pyramimonadophyceae</taxon>
        <taxon>Pyramimonadales</taxon>
        <taxon>Pyramimonadaceae</taxon>
        <taxon>Cymbomonas</taxon>
    </lineage>
</organism>
<keyword evidence="2" id="KW-1185">Reference proteome</keyword>
<gene>
    <name evidence="1" type="ORF">CYMTET_47781</name>
</gene>
<evidence type="ECO:0000313" key="2">
    <source>
        <dbReference type="Proteomes" id="UP001190700"/>
    </source>
</evidence>
<protein>
    <submittedName>
        <fullName evidence="1">Uncharacterized protein</fullName>
    </submittedName>
</protein>